<organism evidence="4">
    <name type="scientific">marine sediment metagenome</name>
    <dbReference type="NCBI Taxonomy" id="412755"/>
    <lineage>
        <taxon>unclassified sequences</taxon>
        <taxon>metagenomes</taxon>
        <taxon>ecological metagenomes</taxon>
    </lineage>
</organism>
<evidence type="ECO:0008006" key="5">
    <source>
        <dbReference type="Google" id="ProtNLM"/>
    </source>
</evidence>
<dbReference type="InterPro" id="IPR000014">
    <property type="entry name" value="PAS"/>
</dbReference>
<evidence type="ECO:0000259" key="2">
    <source>
        <dbReference type="PROSITE" id="PS50112"/>
    </source>
</evidence>
<keyword evidence="1" id="KW-0175">Coiled coil</keyword>
<dbReference type="InterPro" id="IPR052155">
    <property type="entry name" value="Biofilm_reg_signaling"/>
</dbReference>
<proteinExistence type="predicted"/>
<dbReference type="Pfam" id="PF13188">
    <property type="entry name" value="PAS_8"/>
    <property type="match status" value="1"/>
</dbReference>
<dbReference type="AlphaFoldDB" id="A0A0F8ZV41"/>
<dbReference type="EMBL" id="LAZR01049366">
    <property type="protein sequence ID" value="KKK89815.1"/>
    <property type="molecule type" value="Genomic_DNA"/>
</dbReference>
<dbReference type="InterPro" id="IPR000700">
    <property type="entry name" value="PAS-assoc_C"/>
</dbReference>
<dbReference type="PANTHER" id="PTHR44757:SF2">
    <property type="entry name" value="BIOFILM ARCHITECTURE MAINTENANCE PROTEIN MBAA"/>
    <property type="match status" value="1"/>
</dbReference>
<dbReference type="InterPro" id="IPR035965">
    <property type="entry name" value="PAS-like_dom_sf"/>
</dbReference>
<reference evidence="4" key="1">
    <citation type="journal article" date="2015" name="Nature">
        <title>Complex archaea that bridge the gap between prokaryotes and eukaryotes.</title>
        <authorList>
            <person name="Spang A."/>
            <person name="Saw J.H."/>
            <person name="Jorgensen S.L."/>
            <person name="Zaremba-Niedzwiedzka K."/>
            <person name="Martijn J."/>
            <person name="Lind A.E."/>
            <person name="van Eijk R."/>
            <person name="Schleper C."/>
            <person name="Guy L."/>
            <person name="Ettema T.J."/>
        </authorList>
    </citation>
    <scope>NUCLEOTIDE SEQUENCE</scope>
</reference>
<dbReference type="NCBIfam" id="TIGR00229">
    <property type="entry name" value="sensory_box"/>
    <property type="match status" value="1"/>
</dbReference>
<dbReference type="PROSITE" id="PS50112">
    <property type="entry name" value="PAS"/>
    <property type="match status" value="1"/>
</dbReference>
<gene>
    <name evidence="4" type="ORF">LCGC14_2729330</name>
</gene>
<feature type="coiled-coil region" evidence="1">
    <location>
        <begin position="7"/>
        <end position="58"/>
    </location>
</feature>
<dbReference type="PANTHER" id="PTHR44757">
    <property type="entry name" value="DIGUANYLATE CYCLASE DGCP"/>
    <property type="match status" value="1"/>
</dbReference>
<sequence length="219" mass="25077">MDTKPTYEELEKTIKELERRQDKRREKKASYGQGLFQRKQAEEALRESEKEYRSTLNDLLVGVVVHASDTSILLSNPEATAILGLTNEQMSGKKTIDPTWHFVHEDSTIMKVEDYPVSKVFSTKKPLYDYVVGINRPDRDYVTWVIVNAIPVFLDNGELEKVVVNFVDITTRKQAEEALRESENRYSTLAEASFEGVLIHEKGIVLDANNRFAEMFGLS</sequence>
<accession>A0A0F8ZV41</accession>
<protein>
    <recommendedName>
        <fullName evidence="5">PAS domain-containing protein</fullName>
    </recommendedName>
</protein>
<dbReference type="Pfam" id="PF00989">
    <property type="entry name" value="PAS"/>
    <property type="match status" value="1"/>
</dbReference>
<dbReference type="PROSITE" id="PS50113">
    <property type="entry name" value="PAC"/>
    <property type="match status" value="1"/>
</dbReference>
<evidence type="ECO:0000313" key="4">
    <source>
        <dbReference type="EMBL" id="KKK89815.1"/>
    </source>
</evidence>
<evidence type="ECO:0000259" key="3">
    <source>
        <dbReference type="PROSITE" id="PS50113"/>
    </source>
</evidence>
<feature type="domain" description="PAC" evidence="3">
    <location>
        <begin position="128"/>
        <end position="181"/>
    </location>
</feature>
<dbReference type="SUPFAM" id="SSF55785">
    <property type="entry name" value="PYP-like sensor domain (PAS domain)"/>
    <property type="match status" value="2"/>
</dbReference>
<feature type="non-terminal residue" evidence="4">
    <location>
        <position position="219"/>
    </location>
</feature>
<feature type="domain" description="PAS" evidence="2">
    <location>
        <begin position="48"/>
        <end position="107"/>
    </location>
</feature>
<comment type="caution">
    <text evidence="4">The sequence shown here is derived from an EMBL/GenBank/DDBJ whole genome shotgun (WGS) entry which is preliminary data.</text>
</comment>
<dbReference type="CDD" id="cd00130">
    <property type="entry name" value="PAS"/>
    <property type="match status" value="1"/>
</dbReference>
<dbReference type="Gene3D" id="3.30.450.20">
    <property type="entry name" value="PAS domain"/>
    <property type="match status" value="2"/>
</dbReference>
<name>A0A0F8ZV41_9ZZZZ</name>
<dbReference type="InterPro" id="IPR013767">
    <property type="entry name" value="PAS_fold"/>
</dbReference>
<evidence type="ECO:0000256" key="1">
    <source>
        <dbReference type="SAM" id="Coils"/>
    </source>
</evidence>